<gene>
    <name evidence="1" type="ORF">I4X03_021310</name>
</gene>
<protein>
    <submittedName>
        <fullName evidence="1">Uncharacterized protein</fullName>
    </submittedName>
</protein>
<reference evidence="1 2" key="1">
    <citation type="submission" date="2021-01" db="EMBL/GenBank/DDBJ databases">
        <authorList>
            <person name="Ruan W."/>
            <person name="Khan S.A."/>
            <person name="Jeon C.O."/>
        </authorList>
    </citation>
    <scope>NUCLEOTIDE SEQUENCE [LARGE SCALE GENOMIC DNA]</scope>
    <source>
        <strain evidence="1 2">R798</strain>
    </source>
</reference>
<name>A0ABS7SV23_9BURK</name>
<reference evidence="1 2" key="2">
    <citation type="submission" date="2021-08" db="EMBL/GenBank/DDBJ databases">
        <title>Massilia sp. R798.</title>
        <authorList>
            <person name="Baek J.H."/>
            <person name="Jung H.S."/>
            <person name="Kim K.R."/>
            <person name="Jeon C.O."/>
        </authorList>
    </citation>
    <scope>NUCLEOTIDE SEQUENCE [LARGE SCALE GENOMIC DNA]</scope>
    <source>
        <strain evidence="1 2">R798</strain>
    </source>
</reference>
<dbReference type="EMBL" id="JAFBIL020000009">
    <property type="protein sequence ID" value="MBZ2209812.1"/>
    <property type="molecule type" value="Genomic_DNA"/>
</dbReference>
<proteinExistence type="predicted"/>
<evidence type="ECO:0000313" key="2">
    <source>
        <dbReference type="Proteomes" id="UP000809349"/>
    </source>
</evidence>
<organism evidence="1 2">
    <name type="scientific">Massilia soli</name>
    <dbReference type="NCBI Taxonomy" id="2792854"/>
    <lineage>
        <taxon>Bacteria</taxon>
        <taxon>Pseudomonadati</taxon>
        <taxon>Pseudomonadota</taxon>
        <taxon>Betaproteobacteria</taxon>
        <taxon>Burkholderiales</taxon>
        <taxon>Oxalobacteraceae</taxon>
        <taxon>Telluria group</taxon>
        <taxon>Massilia</taxon>
    </lineage>
</organism>
<accession>A0ABS7SV23</accession>
<dbReference type="RefSeq" id="WP_223470525.1">
    <property type="nucleotide sequence ID" value="NZ_JAFBIL020000009.1"/>
</dbReference>
<sequence length="122" mass="13623">MHSLFVISSIAFQHSLGYVKVKANCQYFALYRQKGFPAMGWNVTASNVRKKTANSAIGNGKISSSFRDAATRSLHWETRELVVLNLLIRTTVGWLKIPQSGSGKIPSTYREVAFLLQGFVKQ</sequence>
<dbReference type="Proteomes" id="UP000809349">
    <property type="component" value="Unassembled WGS sequence"/>
</dbReference>
<keyword evidence="2" id="KW-1185">Reference proteome</keyword>
<evidence type="ECO:0000313" key="1">
    <source>
        <dbReference type="EMBL" id="MBZ2209812.1"/>
    </source>
</evidence>
<comment type="caution">
    <text evidence="1">The sequence shown here is derived from an EMBL/GenBank/DDBJ whole genome shotgun (WGS) entry which is preliminary data.</text>
</comment>